<geneLocation type="plasmid" evidence="1 2">
    <name>unnamed1</name>
</geneLocation>
<dbReference type="OrthoDB" id="7873919at2"/>
<keyword evidence="1" id="KW-0614">Plasmid</keyword>
<accession>A0A1B1A8P7</accession>
<evidence type="ECO:0000313" key="2">
    <source>
        <dbReference type="Proteomes" id="UP000013243"/>
    </source>
</evidence>
<dbReference type="EMBL" id="CP015231">
    <property type="protein sequence ID" value="ANP42898.1"/>
    <property type="molecule type" value="Genomic_DNA"/>
</dbReference>
<dbReference type="AlphaFoldDB" id="A0A1B1A8P7"/>
<gene>
    <name evidence="1" type="ORF">K529_019230</name>
</gene>
<name>A0A1B1A8P7_9RHOB</name>
<evidence type="ECO:0008006" key="3">
    <source>
        <dbReference type="Google" id="ProtNLM"/>
    </source>
</evidence>
<proteinExistence type="predicted"/>
<dbReference type="PROSITE" id="PS51257">
    <property type="entry name" value="PROKAR_LIPOPROTEIN"/>
    <property type="match status" value="1"/>
</dbReference>
<dbReference type="KEGG" id="rmb:K529_019230"/>
<protein>
    <recommendedName>
        <fullName evidence="3">Lipoprotein</fullName>
    </recommendedName>
</protein>
<dbReference type="RefSeq" id="WP_005624023.1">
    <property type="nucleotide sequence ID" value="NZ_CP015231.1"/>
</dbReference>
<dbReference type="GeneID" id="28252014"/>
<sequence length="84" mass="9052">MRSEVLRRGLALAILSFSSACGEPGRVVFDASAVPAPPRYSPNFKRELAAEIDAAPQSSLIVQALADASQFYGRIRRMKGGKTE</sequence>
<dbReference type="Proteomes" id="UP000013243">
    <property type="component" value="Plasmid unnamed1"/>
</dbReference>
<reference evidence="1 2" key="1">
    <citation type="journal article" date="2016" name="ISME J.">
        <title>Global occurrence and heterogeneity of the Roseobacter-clade species Ruegeria mobilis.</title>
        <authorList>
            <person name="Sonnenschein E."/>
            <person name="Gram L."/>
        </authorList>
    </citation>
    <scope>NUCLEOTIDE SEQUENCE [LARGE SCALE GENOMIC DNA]</scope>
    <source>
        <strain evidence="1 2">F1926</strain>
        <plasmid evidence="1 2">unnamed1</plasmid>
    </source>
</reference>
<organism evidence="1 2">
    <name type="scientific">Tritonibacter mobilis F1926</name>
    <dbReference type="NCBI Taxonomy" id="1265309"/>
    <lineage>
        <taxon>Bacteria</taxon>
        <taxon>Pseudomonadati</taxon>
        <taxon>Pseudomonadota</taxon>
        <taxon>Alphaproteobacteria</taxon>
        <taxon>Rhodobacterales</taxon>
        <taxon>Paracoccaceae</taxon>
        <taxon>Tritonibacter</taxon>
    </lineage>
</organism>
<evidence type="ECO:0000313" key="1">
    <source>
        <dbReference type="EMBL" id="ANP42898.1"/>
    </source>
</evidence>